<dbReference type="AlphaFoldDB" id="A0A916T1D1"/>
<comment type="caution">
    <text evidence="1">The sequence shown here is derived from an EMBL/GenBank/DDBJ whole genome shotgun (WGS) entry which is preliminary data.</text>
</comment>
<dbReference type="Proteomes" id="UP000621454">
    <property type="component" value="Unassembled WGS sequence"/>
</dbReference>
<evidence type="ECO:0000313" key="2">
    <source>
        <dbReference type="Proteomes" id="UP000621454"/>
    </source>
</evidence>
<gene>
    <name evidence="1" type="ORF">GCM10011489_10860</name>
</gene>
<name>A0A916T1D1_9ACTN</name>
<dbReference type="EMBL" id="BMGC01000005">
    <property type="protein sequence ID" value="GGB24450.1"/>
    <property type="molecule type" value="Genomic_DNA"/>
</dbReference>
<reference evidence="1" key="1">
    <citation type="journal article" date="2014" name="Int. J. Syst. Evol. Microbiol.">
        <title>Complete genome sequence of Corynebacterium casei LMG S-19264T (=DSM 44701T), isolated from a smear-ripened cheese.</title>
        <authorList>
            <consortium name="US DOE Joint Genome Institute (JGI-PGF)"/>
            <person name="Walter F."/>
            <person name="Albersmeier A."/>
            <person name="Kalinowski J."/>
            <person name="Ruckert C."/>
        </authorList>
    </citation>
    <scope>NUCLEOTIDE SEQUENCE</scope>
    <source>
        <strain evidence="1">CGMCC 1.12827</strain>
    </source>
</reference>
<organism evidence="1 2">
    <name type="scientific">Gordonia jinhuaensis</name>
    <dbReference type="NCBI Taxonomy" id="1517702"/>
    <lineage>
        <taxon>Bacteria</taxon>
        <taxon>Bacillati</taxon>
        <taxon>Actinomycetota</taxon>
        <taxon>Actinomycetes</taxon>
        <taxon>Mycobacteriales</taxon>
        <taxon>Gordoniaceae</taxon>
        <taxon>Gordonia</taxon>
    </lineage>
</organism>
<evidence type="ECO:0000313" key="1">
    <source>
        <dbReference type="EMBL" id="GGB24450.1"/>
    </source>
</evidence>
<dbReference type="InterPro" id="IPR015943">
    <property type="entry name" value="WD40/YVTN_repeat-like_dom_sf"/>
</dbReference>
<dbReference type="Gene3D" id="2.130.10.10">
    <property type="entry name" value="YVTN repeat-like/Quinoprotein amine dehydrogenase"/>
    <property type="match status" value="1"/>
</dbReference>
<accession>A0A916T1D1</accession>
<dbReference type="SUPFAM" id="SSF101898">
    <property type="entry name" value="NHL repeat"/>
    <property type="match status" value="1"/>
</dbReference>
<sequence length="286" mass="30173">MISAPDAGTAMAIDSDRRVLAVLATNRTDVEVYRLDDAGVPQLPPTTITLPVPAAALGGFSDGVLLAVGPRSLMSIDAVAGKVATRQIDAGDPLSVARRGDDVLVGTSDGRVQVVGARTVDVIDGFVRVDAIAVASDGQTMVLDRAQSSATELDVDKRSLGPAQRVGNGGTEMSVDHVNRFLISNTRDDQFIVIAGHPPIMQMRYPVSGGPYAVDYDDTRDLAWVVSTGNSTAQAFDLKTGIPEERHRFATVGQADSMAVDQRTGTVYLLSARGEGLQVVSPTAWR</sequence>
<proteinExistence type="predicted"/>
<keyword evidence="2" id="KW-1185">Reference proteome</keyword>
<reference evidence="1" key="2">
    <citation type="submission" date="2020-09" db="EMBL/GenBank/DDBJ databases">
        <authorList>
            <person name="Sun Q."/>
            <person name="Zhou Y."/>
        </authorList>
    </citation>
    <scope>NUCLEOTIDE SEQUENCE</scope>
    <source>
        <strain evidence="1">CGMCC 1.12827</strain>
    </source>
</reference>
<keyword evidence="1" id="KW-0449">Lipoprotein</keyword>
<protein>
    <submittedName>
        <fullName evidence="1">Conserved lipoprotein LppL</fullName>
    </submittedName>
</protein>